<dbReference type="InterPro" id="IPR003917">
    <property type="entry name" value="NADH_UbQ_OxRdtase_chain2"/>
</dbReference>
<dbReference type="InterPro" id="IPR050175">
    <property type="entry name" value="Complex_I_Subunit_2"/>
</dbReference>
<evidence type="ECO:0000256" key="15">
    <source>
        <dbReference type="ARBA" id="ARBA00023128"/>
    </source>
</evidence>
<evidence type="ECO:0000256" key="18">
    <source>
        <dbReference type="RuleBase" id="RU003403"/>
    </source>
</evidence>
<evidence type="ECO:0000256" key="10">
    <source>
        <dbReference type="ARBA" id="ARBA00022967"/>
    </source>
</evidence>
<dbReference type="Pfam" id="PF00361">
    <property type="entry name" value="Proton_antipo_M"/>
    <property type="match status" value="1"/>
</dbReference>
<evidence type="ECO:0000256" key="7">
    <source>
        <dbReference type="ARBA" id="ARBA00022660"/>
    </source>
</evidence>
<evidence type="ECO:0000256" key="13">
    <source>
        <dbReference type="ARBA" id="ARBA00023027"/>
    </source>
</evidence>
<comment type="similarity">
    <text evidence="3 18">Belongs to the complex I subunit 2 family.</text>
</comment>
<evidence type="ECO:0000256" key="16">
    <source>
        <dbReference type="ARBA" id="ARBA00023136"/>
    </source>
</evidence>
<comment type="catalytic activity">
    <reaction evidence="17 18">
        <text>a ubiquinone + NADH + 5 H(+)(in) = a ubiquinol + NAD(+) + 4 H(+)(out)</text>
        <dbReference type="Rhea" id="RHEA:29091"/>
        <dbReference type="Rhea" id="RHEA-COMP:9565"/>
        <dbReference type="Rhea" id="RHEA-COMP:9566"/>
        <dbReference type="ChEBI" id="CHEBI:15378"/>
        <dbReference type="ChEBI" id="CHEBI:16389"/>
        <dbReference type="ChEBI" id="CHEBI:17976"/>
        <dbReference type="ChEBI" id="CHEBI:57540"/>
        <dbReference type="ChEBI" id="CHEBI:57945"/>
        <dbReference type="EC" id="7.1.1.2"/>
    </reaction>
</comment>
<keyword evidence="8 18" id="KW-0812">Transmembrane</keyword>
<evidence type="ECO:0000256" key="3">
    <source>
        <dbReference type="ARBA" id="ARBA00007012"/>
    </source>
</evidence>
<dbReference type="EC" id="7.1.1.2" evidence="4 18"/>
<feature type="transmembrane region" description="Helical" evidence="18">
    <location>
        <begin position="148"/>
        <end position="168"/>
    </location>
</feature>
<evidence type="ECO:0000256" key="6">
    <source>
        <dbReference type="ARBA" id="ARBA00022448"/>
    </source>
</evidence>
<keyword evidence="12 18" id="KW-1133">Transmembrane helix</keyword>
<dbReference type="GO" id="GO:0006120">
    <property type="term" value="P:mitochondrial electron transport, NADH to ubiquinone"/>
    <property type="evidence" value="ECO:0007669"/>
    <property type="project" value="InterPro"/>
</dbReference>
<keyword evidence="9 18" id="KW-0999">Mitochondrion inner membrane</keyword>
<evidence type="ECO:0000256" key="12">
    <source>
        <dbReference type="ARBA" id="ARBA00022989"/>
    </source>
</evidence>
<keyword evidence="10 18" id="KW-1278">Translocase</keyword>
<evidence type="ECO:0000256" key="4">
    <source>
        <dbReference type="ARBA" id="ARBA00012944"/>
    </source>
</evidence>
<reference evidence="20" key="1">
    <citation type="submission" date="2016-04" db="EMBL/GenBank/DDBJ databases">
        <title>The partial mitochondrial genomes of Paratimomenus flavcapitatus.</title>
        <authorList>
            <person name="Song F."/>
            <person name="Liu Y.Q."/>
            <person name="Jiang P."/>
            <person name="Li H."/>
            <person name="Cai W.Z."/>
        </authorList>
    </citation>
    <scope>NUCLEOTIDE SEQUENCE</scope>
</reference>
<keyword evidence="6" id="KW-0813">Transport</keyword>
<dbReference type="GO" id="GO:0008137">
    <property type="term" value="F:NADH dehydrogenase (ubiquinone) activity"/>
    <property type="evidence" value="ECO:0007669"/>
    <property type="project" value="UniProtKB-EC"/>
</dbReference>
<protein>
    <recommendedName>
        <fullName evidence="5 18">NADH-ubiquinone oxidoreductase chain 2</fullName>
        <ecNumber evidence="4 18">7.1.1.2</ecNumber>
    </recommendedName>
</protein>
<evidence type="ECO:0000256" key="8">
    <source>
        <dbReference type="ARBA" id="ARBA00022692"/>
    </source>
</evidence>
<feature type="transmembrane region" description="Helical" evidence="18">
    <location>
        <begin position="58"/>
        <end position="82"/>
    </location>
</feature>
<comment type="function">
    <text evidence="18">Core subunit of the mitochondrial membrane respiratory chain NADH dehydrogenase (Complex I) which catalyzes electron transfer from NADH through the respiratory chain, using ubiquinone as an electron acceptor. Essential for the catalytic activity and assembly of complex I.</text>
</comment>
<keyword evidence="14 18" id="KW-0830">Ubiquinone</keyword>
<evidence type="ECO:0000256" key="11">
    <source>
        <dbReference type="ARBA" id="ARBA00022982"/>
    </source>
</evidence>
<evidence type="ECO:0000259" key="19">
    <source>
        <dbReference type="Pfam" id="PF00361"/>
    </source>
</evidence>
<feature type="domain" description="NADH:quinone oxidoreductase/Mrp antiporter transmembrane" evidence="19">
    <location>
        <begin position="24"/>
        <end position="285"/>
    </location>
</feature>
<comment type="subcellular location">
    <subcellularLocation>
        <location evidence="2 18">Mitochondrion inner membrane</location>
        <topology evidence="2 18">Multi-pass membrane protein</topology>
    </subcellularLocation>
</comment>
<accession>A0A678RW95</accession>
<name>A0A678RW95_9NEOP</name>
<evidence type="ECO:0000256" key="1">
    <source>
        <dbReference type="ARBA" id="ARBA00003257"/>
    </source>
</evidence>
<keyword evidence="16 18" id="KW-0472">Membrane</keyword>
<evidence type="ECO:0000256" key="17">
    <source>
        <dbReference type="ARBA" id="ARBA00049551"/>
    </source>
</evidence>
<evidence type="ECO:0000256" key="2">
    <source>
        <dbReference type="ARBA" id="ARBA00004448"/>
    </source>
</evidence>
<evidence type="ECO:0000313" key="20">
    <source>
        <dbReference type="EMBL" id="ASM82657.1"/>
    </source>
</evidence>
<keyword evidence="15 18" id="KW-0496">Mitochondrion</keyword>
<comment type="function">
    <text evidence="1">Core subunit of the mitochondrial membrane respiratory chain NADH dehydrogenase (Complex I) that is believed to belong to the minimal assembly required for catalysis. Complex I functions in the transfer of electrons from NADH to the respiratory chain. The immediate electron acceptor for the enzyme is believed to be ubiquinone.</text>
</comment>
<feature type="transmembrane region" description="Helical" evidence="18">
    <location>
        <begin position="320"/>
        <end position="339"/>
    </location>
</feature>
<keyword evidence="7 18" id="KW-0679">Respiratory chain</keyword>
<dbReference type="AlphaFoldDB" id="A0A678RW95"/>
<keyword evidence="13 18" id="KW-0520">NAD</keyword>
<proteinExistence type="inferred from homology"/>
<dbReference type="GO" id="GO:0005743">
    <property type="term" value="C:mitochondrial inner membrane"/>
    <property type="evidence" value="ECO:0007669"/>
    <property type="project" value="UniProtKB-SubCell"/>
</dbReference>
<sequence length="340" mass="38062">MQSGIYKSVFLMFLVSGTFMVINASTWFNAWAGLELNMLSFIPLMIRDEEILSAEAGLKYFLIQTIASLILITVILKSSILFNLLKGWGSVETWGVGGALGLKLGMAPLHFWLPSLAKDLSWSNLMILLVWQKIAPLKLMSGIDFKDWILGGLIISCIWVGGVGGFSQTSLAKLMSYSSITHMGWIGAAFKLDGEKWVLYFGVYSLLVLSMMWVFQREGCYILSHLWLNCSMSLIMKITLFVGLLSMGGLPPLLGFFPKWMVIEMLINVGDWKLGIYMALGSLITLFYYFRMGFVIFMHFNSNPNVNIYFKEGGKLKNNFGWIFLGLNLVGLGYCGIVGL</sequence>
<dbReference type="PANTHER" id="PTHR46552:SF1">
    <property type="entry name" value="NADH-UBIQUINONE OXIDOREDUCTASE CHAIN 2"/>
    <property type="match status" value="1"/>
</dbReference>
<evidence type="ECO:0000256" key="5">
    <source>
        <dbReference type="ARBA" id="ARBA00021008"/>
    </source>
</evidence>
<feature type="transmembrane region" description="Helical" evidence="18">
    <location>
        <begin position="5"/>
        <end position="22"/>
    </location>
</feature>
<keyword evidence="11 18" id="KW-0249">Electron transport</keyword>
<feature type="transmembrane region" description="Helical" evidence="18">
    <location>
        <begin position="235"/>
        <end position="257"/>
    </location>
</feature>
<feature type="transmembrane region" description="Helical" evidence="18">
    <location>
        <begin position="94"/>
        <end position="113"/>
    </location>
</feature>
<evidence type="ECO:0000256" key="14">
    <source>
        <dbReference type="ARBA" id="ARBA00023075"/>
    </source>
</evidence>
<geneLocation type="mitochondrion" evidence="20"/>
<dbReference type="InterPro" id="IPR001750">
    <property type="entry name" value="ND/Mrp_TM"/>
</dbReference>
<feature type="transmembrane region" description="Helical" evidence="18">
    <location>
        <begin position="197"/>
        <end position="215"/>
    </location>
</feature>
<organism evidence="20">
    <name type="scientific">Paratimomenus flavocapitatus</name>
    <dbReference type="NCBI Taxonomy" id="2021295"/>
    <lineage>
        <taxon>Eukaryota</taxon>
        <taxon>Metazoa</taxon>
        <taxon>Ecdysozoa</taxon>
        <taxon>Arthropoda</taxon>
        <taxon>Hexapoda</taxon>
        <taxon>Insecta</taxon>
        <taxon>Pterygota</taxon>
        <taxon>Neoptera</taxon>
        <taxon>Polyneoptera</taxon>
        <taxon>Dermaptera</taxon>
        <taxon>Neodermaptera</taxon>
        <taxon>Epidermaptera</taxon>
        <taxon>Forficuloidea</taxon>
        <taxon>Forficulidae</taxon>
        <taxon>Paratimomenus</taxon>
    </lineage>
</organism>
<dbReference type="EMBL" id="KX091861">
    <property type="protein sequence ID" value="ASM82657.1"/>
    <property type="molecule type" value="Genomic_DNA"/>
</dbReference>
<feature type="transmembrane region" description="Helical" evidence="18">
    <location>
        <begin position="277"/>
        <end position="300"/>
    </location>
</feature>
<dbReference type="PANTHER" id="PTHR46552">
    <property type="entry name" value="NADH-UBIQUINONE OXIDOREDUCTASE CHAIN 2"/>
    <property type="match status" value="1"/>
</dbReference>
<evidence type="ECO:0000256" key="9">
    <source>
        <dbReference type="ARBA" id="ARBA00022792"/>
    </source>
</evidence>
<dbReference type="PRINTS" id="PR01436">
    <property type="entry name" value="NADHDHGNASE2"/>
</dbReference>
<gene>
    <name evidence="20" type="primary">ND2</name>
</gene>